<dbReference type="EMBL" id="QBKP01000002">
    <property type="protein sequence ID" value="PTX52355.1"/>
    <property type="molecule type" value="Genomic_DNA"/>
</dbReference>
<evidence type="ECO:0000313" key="1">
    <source>
        <dbReference type="EMBL" id="PTX52355.1"/>
    </source>
</evidence>
<proteinExistence type="predicted"/>
<dbReference type="OrthoDB" id="10007124at2"/>
<dbReference type="AlphaFoldDB" id="A0A2T6B8G3"/>
<protein>
    <submittedName>
        <fullName evidence="1">Uncharacterized protein</fullName>
    </submittedName>
</protein>
<dbReference type="Proteomes" id="UP000244224">
    <property type="component" value="Unassembled WGS sequence"/>
</dbReference>
<keyword evidence="2" id="KW-1185">Reference proteome</keyword>
<organism evidence="1 2">
    <name type="scientific">Gemmobacter caeni</name>
    <dbReference type="NCBI Taxonomy" id="589035"/>
    <lineage>
        <taxon>Bacteria</taxon>
        <taxon>Pseudomonadati</taxon>
        <taxon>Pseudomonadota</taxon>
        <taxon>Alphaproteobacteria</taxon>
        <taxon>Rhodobacterales</taxon>
        <taxon>Paracoccaceae</taxon>
        <taxon>Gemmobacter</taxon>
    </lineage>
</organism>
<reference evidence="1 2" key="1">
    <citation type="submission" date="2018-04" db="EMBL/GenBank/DDBJ databases">
        <title>Genomic Encyclopedia of Archaeal and Bacterial Type Strains, Phase II (KMG-II): from individual species to whole genera.</title>
        <authorList>
            <person name="Goeker M."/>
        </authorList>
    </citation>
    <scope>NUCLEOTIDE SEQUENCE [LARGE SCALE GENOMIC DNA]</scope>
    <source>
        <strain evidence="1 2">DSM 21823</strain>
    </source>
</reference>
<comment type="caution">
    <text evidence="1">The sequence shown here is derived from an EMBL/GenBank/DDBJ whole genome shotgun (WGS) entry which is preliminary data.</text>
</comment>
<sequence length="176" mass="18894">MSGTLTVLPAPAPLATGPLTRIGTDRVRSVRQADRSWAFNYSITRLDAPDLAALLTAWAPALEAAVRPLRVSGAELAFARPLREGAPVPDGAAAFGAFARDCAALIDRVGPREPTTIGLFWSPVLGGVTDVLDEWRLDLDPVRDEVRGAVRRLYAELGGWVDGLDRLILHLEHPGV</sequence>
<gene>
    <name evidence="1" type="ORF">C8N34_102134</name>
</gene>
<dbReference type="RefSeq" id="WP_108127728.1">
    <property type="nucleotide sequence ID" value="NZ_QBKP01000002.1"/>
</dbReference>
<evidence type="ECO:0000313" key="2">
    <source>
        <dbReference type="Proteomes" id="UP000244224"/>
    </source>
</evidence>
<accession>A0A2T6B8G3</accession>
<name>A0A2T6B8G3_9RHOB</name>